<dbReference type="OrthoDB" id="654178at2"/>
<evidence type="ECO:0000259" key="1">
    <source>
        <dbReference type="Pfam" id="PF19573"/>
    </source>
</evidence>
<dbReference type="InterPro" id="IPR045743">
    <property type="entry name" value="DUF6089"/>
</dbReference>
<accession>A0A1J1E684</accession>
<dbReference type="RefSeq" id="WP_096686147.1">
    <property type="nucleotide sequence ID" value="NZ_AP014564.1"/>
</dbReference>
<dbReference type="AlphaFoldDB" id="A0A1J1E684"/>
<organism evidence="2 3">
    <name type="scientific">Ichthyobacterium seriolicida</name>
    <dbReference type="NCBI Taxonomy" id="242600"/>
    <lineage>
        <taxon>Bacteria</taxon>
        <taxon>Pseudomonadati</taxon>
        <taxon>Bacteroidota</taxon>
        <taxon>Flavobacteriia</taxon>
        <taxon>Flavobacteriales</taxon>
        <taxon>Ichthyobacteriaceae</taxon>
        <taxon>Ichthyobacterium</taxon>
    </lineage>
</organism>
<gene>
    <name evidence="2" type="ORF">JBKA6_0825</name>
</gene>
<dbReference type="Pfam" id="PF19573">
    <property type="entry name" value="DUF6089"/>
    <property type="match status" value="1"/>
</dbReference>
<name>A0A1J1E684_9FLAO</name>
<keyword evidence="3" id="KW-1185">Reference proteome</keyword>
<protein>
    <recommendedName>
        <fullName evidence="1">DUF6089 domain-containing protein</fullName>
    </recommendedName>
</protein>
<reference evidence="2 3" key="1">
    <citation type="submission" date="2014-03" db="EMBL/GenBank/DDBJ databases">
        <title>complete genome sequence of Flavobacteriaceae bacterium JBKA-6.</title>
        <authorList>
            <person name="Takano T."/>
            <person name="Nakamura Y."/>
            <person name="Takuma S."/>
            <person name="Yasuike M."/>
            <person name="Matsuyama T."/>
            <person name="Sakai T."/>
            <person name="Fujiwara A."/>
            <person name="Kimoto K."/>
            <person name="Fukuda Y."/>
            <person name="Kondo H."/>
            <person name="Hirono I."/>
            <person name="Nakayasu C."/>
        </authorList>
    </citation>
    <scope>NUCLEOTIDE SEQUENCE [LARGE SCALE GENOMIC DNA]</scope>
    <source>
        <strain evidence="2 3">JBKA-6</strain>
    </source>
</reference>
<evidence type="ECO:0000313" key="2">
    <source>
        <dbReference type="EMBL" id="BAV94838.1"/>
    </source>
</evidence>
<proteinExistence type="predicted"/>
<sequence length="258" mass="30102">MNNYTIFFFFWSTVLFAQYGEKQKCEITTVFSTNNLVSDVGNTHFINPSGFGFGFGFGWVINDRFNLLTNLKYNWINETDTRATEAYRKNRNKNIDLNTIMLYEVLEFNFFPLDGGKNLFHTPFVFVGVGIKMYMSEYSYLIFSGVDKFVQQKKKVIEPVAFIPFGIGYKYLFSRDWALKGRIMFNCIFSDNIDSSNPNKSRYIDKQIIIDNSVTEDYAKGESIKLYNKNVFGDTSNFDWFNIISLSLVYTFELKCDC</sequence>
<dbReference type="Proteomes" id="UP000243197">
    <property type="component" value="Chromosome"/>
</dbReference>
<evidence type="ECO:0000313" key="3">
    <source>
        <dbReference type="Proteomes" id="UP000243197"/>
    </source>
</evidence>
<dbReference type="KEGG" id="ise:JBKA6_0825"/>
<dbReference type="EMBL" id="AP014564">
    <property type="protein sequence ID" value="BAV94838.1"/>
    <property type="molecule type" value="Genomic_DNA"/>
</dbReference>
<feature type="domain" description="DUF6089" evidence="1">
    <location>
        <begin position="13"/>
        <end position="205"/>
    </location>
</feature>
<dbReference type="Gene3D" id="2.40.160.20">
    <property type="match status" value="1"/>
</dbReference>